<keyword evidence="14" id="KW-1185">Reference proteome</keyword>
<dbReference type="GO" id="GO:0051301">
    <property type="term" value="P:cell division"/>
    <property type="evidence" value="ECO:0007669"/>
    <property type="project" value="UniProtKB-KW"/>
</dbReference>
<feature type="domain" description="Borealin N-terminal" evidence="11">
    <location>
        <begin position="34"/>
        <end position="89"/>
    </location>
</feature>
<evidence type="ECO:0000256" key="3">
    <source>
        <dbReference type="ARBA" id="ARBA00009914"/>
    </source>
</evidence>
<dbReference type="Pfam" id="PF10512">
    <property type="entry name" value="Borealin"/>
    <property type="match status" value="1"/>
</dbReference>
<dbReference type="GO" id="GO:0051233">
    <property type="term" value="C:spindle midzone"/>
    <property type="evidence" value="ECO:0007669"/>
    <property type="project" value="TreeGrafter"/>
</dbReference>
<organism evidence="13 14">
    <name type="scientific">Elysia marginata</name>
    <dbReference type="NCBI Taxonomy" id="1093978"/>
    <lineage>
        <taxon>Eukaryota</taxon>
        <taxon>Metazoa</taxon>
        <taxon>Spiralia</taxon>
        <taxon>Lophotrochozoa</taxon>
        <taxon>Mollusca</taxon>
        <taxon>Gastropoda</taxon>
        <taxon>Heterobranchia</taxon>
        <taxon>Euthyneura</taxon>
        <taxon>Panpulmonata</taxon>
        <taxon>Sacoglossa</taxon>
        <taxon>Placobranchoidea</taxon>
        <taxon>Plakobranchidae</taxon>
        <taxon>Elysia</taxon>
    </lineage>
</organism>
<dbReference type="PANTHER" id="PTHR16040">
    <property type="entry name" value="AUSTRALIN, ISOFORM A-RELATED"/>
    <property type="match status" value="1"/>
</dbReference>
<comment type="caution">
    <text evidence="13">The sequence shown here is derived from an EMBL/GenBank/DDBJ whole genome shotgun (WGS) entry which is preliminary data.</text>
</comment>
<evidence type="ECO:0000259" key="11">
    <source>
        <dbReference type="Pfam" id="PF10444"/>
    </source>
</evidence>
<gene>
    <name evidence="13" type="ORF">ElyMa_006400600</name>
</gene>
<dbReference type="InterPro" id="IPR018851">
    <property type="entry name" value="Borealin_N"/>
</dbReference>
<keyword evidence="5" id="KW-0132">Cell division</keyword>
<comment type="subcellular location">
    <subcellularLocation>
        <location evidence="2">Chromosome</location>
        <location evidence="2">Centromere</location>
    </subcellularLocation>
    <subcellularLocation>
        <location evidence="1">Nucleus</location>
    </subcellularLocation>
</comment>
<accession>A0AAV4HQR8</accession>
<evidence type="ECO:0000256" key="7">
    <source>
        <dbReference type="ARBA" id="ARBA00023242"/>
    </source>
</evidence>
<keyword evidence="8" id="KW-0131">Cell cycle</keyword>
<evidence type="ECO:0000313" key="14">
    <source>
        <dbReference type="Proteomes" id="UP000762676"/>
    </source>
</evidence>
<dbReference type="GO" id="GO:0005634">
    <property type="term" value="C:nucleus"/>
    <property type="evidence" value="ECO:0007669"/>
    <property type="project" value="UniProtKB-SubCell"/>
</dbReference>
<evidence type="ECO:0000256" key="5">
    <source>
        <dbReference type="ARBA" id="ARBA00022618"/>
    </source>
</evidence>
<protein>
    <submittedName>
        <fullName evidence="13">Borealin-like</fullName>
    </submittedName>
</protein>
<name>A0AAV4HQR8_9GAST</name>
<feature type="region of interest" description="Disordered" evidence="10">
    <location>
        <begin position="155"/>
        <end position="185"/>
    </location>
</feature>
<evidence type="ECO:0000256" key="10">
    <source>
        <dbReference type="SAM" id="MobiDB-lite"/>
    </source>
</evidence>
<keyword evidence="9" id="KW-0137">Centromere</keyword>
<evidence type="ECO:0000256" key="2">
    <source>
        <dbReference type="ARBA" id="ARBA00004584"/>
    </source>
</evidence>
<reference evidence="13 14" key="1">
    <citation type="journal article" date="2021" name="Elife">
        <title>Chloroplast acquisition without the gene transfer in kleptoplastic sea slugs, Plakobranchus ocellatus.</title>
        <authorList>
            <person name="Maeda T."/>
            <person name="Takahashi S."/>
            <person name="Yoshida T."/>
            <person name="Shimamura S."/>
            <person name="Takaki Y."/>
            <person name="Nagai Y."/>
            <person name="Toyoda A."/>
            <person name="Suzuki Y."/>
            <person name="Arimoto A."/>
            <person name="Ishii H."/>
            <person name="Satoh N."/>
            <person name="Nishiyama T."/>
            <person name="Hasebe M."/>
            <person name="Maruyama T."/>
            <person name="Minagawa J."/>
            <person name="Obokata J."/>
            <person name="Shigenobu S."/>
        </authorList>
    </citation>
    <scope>NUCLEOTIDE SEQUENCE [LARGE SCALE GENOMIC DNA]</scope>
</reference>
<evidence type="ECO:0000256" key="6">
    <source>
        <dbReference type="ARBA" id="ARBA00022776"/>
    </source>
</evidence>
<feature type="compositionally biased region" description="Low complexity" evidence="10">
    <location>
        <begin position="155"/>
        <end position="168"/>
    </location>
</feature>
<dbReference type="InterPro" id="IPR018867">
    <property type="entry name" value="Cell_div_borealin"/>
</dbReference>
<dbReference type="InterPro" id="IPR046466">
    <property type="entry name" value="Borealin_C"/>
</dbReference>
<dbReference type="EMBL" id="BMAT01012850">
    <property type="protein sequence ID" value="GFS00498.1"/>
    <property type="molecule type" value="Genomic_DNA"/>
</dbReference>
<dbReference type="Gene3D" id="6.10.250.1900">
    <property type="match status" value="1"/>
</dbReference>
<keyword evidence="7" id="KW-0539">Nucleus</keyword>
<sequence length="242" mass="27041">MPRRKTQKKAPKPLIEIPGLAVTAEMSKKEKEEQLEIFLKDFRYKVKHTLSTFRIEAARVKLRIRNLWDMQLQQIPSSLWDMTIKDFAAAGGTVESVLKRKEAMKDEIYMKIDQRVGKIPSPLTSITEEGSDEPLQQVEQATAVRKLTRAKRTTAARAASSAKVPAVRQSARASRSKFATPADRLPRGVWGPTPVVTPKFDPRLPVTPENIREMKAGERLMSVAGSPVKVTEGRVSEIGPSI</sequence>
<dbReference type="AlphaFoldDB" id="A0AAV4HQR8"/>
<dbReference type="Proteomes" id="UP000762676">
    <property type="component" value="Unassembled WGS sequence"/>
</dbReference>
<dbReference type="GO" id="GO:0000070">
    <property type="term" value="P:mitotic sister chromatid segregation"/>
    <property type="evidence" value="ECO:0007669"/>
    <property type="project" value="TreeGrafter"/>
</dbReference>
<keyword evidence="6" id="KW-0498">Mitosis</keyword>
<evidence type="ECO:0000256" key="1">
    <source>
        <dbReference type="ARBA" id="ARBA00004123"/>
    </source>
</evidence>
<dbReference type="PANTHER" id="PTHR16040:SF7">
    <property type="entry name" value="AUSTRALIN, ISOFORM A-RELATED"/>
    <property type="match status" value="1"/>
</dbReference>
<dbReference type="GO" id="GO:0032133">
    <property type="term" value="C:chromosome passenger complex"/>
    <property type="evidence" value="ECO:0007669"/>
    <property type="project" value="TreeGrafter"/>
</dbReference>
<feature type="domain" description="Borealin C-terminal" evidence="12">
    <location>
        <begin position="172"/>
        <end position="231"/>
    </location>
</feature>
<evidence type="ECO:0000256" key="9">
    <source>
        <dbReference type="ARBA" id="ARBA00023328"/>
    </source>
</evidence>
<keyword evidence="4" id="KW-0158">Chromosome</keyword>
<dbReference type="Pfam" id="PF10444">
    <property type="entry name" value="Nbl1_Borealin_N"/>
    <property type="match status" value="1"/>
</dbReference>
<proteinExistence type="inferred from homology"/>
<evidence type="ECO:0000313" key="13">
    <source>
        <dbReference type="EMBL" id="GFS00498.1"/>
    </source>
</evidence>
<evidence type="ECO:0000256" key="4">
    <source>
        <dbReference type="ARBA" id="ARBA00022454"/>
    </source>
</evidence>
<evidence type="ECO:0000256" key="8">
    <source>
        <dbReference type="ARBA" id="ARBA00023306"/>
    </source>
</evidence>
<comment type="similarity">
    <text evidence="3">Belongs to the borealin family.</text>
</comment>
<evidence type="ECO:0000259" key="12">
    <source>
        <dbReference type="Pfam" id="PF10512"/>
    </source>
</evidence>
<dbReference type="GO" id="GO:0000775">
    <property type="term" value="C:chromosome, centromeric region"/>
    <property type="evidence" value="ECO:0007669"/>
    <property type="project" value="UniProtKB-SubCell"/>
</dbReference>